<organism evidence="1 2">
    <name type="scientific">Avena sativa</name>
    <name type="common">Oat</name>
    <dbReference type="NCBI Taxonomy" id="4498"/>
    <lineage>
        <taxon>Eukaryota</taxon>
        <taxon>Viridiplantae</taxon>
        <taxon>Streptophyta</taxon>
        <taxon>Embryophyta</taxon>
        <taxon>Tracheophyta</taxon>
        <taxon>Spermatophyta</taxon>
        <taxon>Magnoliopsida</taxon>
        <taxon>Liliopsida</taxon>
        <taxon>Poales</taxon>
        <taxon>Poaceae</taxon>
        <taxon>BOP clade</taxon>
        <taxon>Pooideae</taxon>
        <taxon>Poodae</taxon>
        <taxon>Poeae</taxon>
        <taxon>Poeae Chloroplast Group 1 (Aveneae type)</taxon>
        <taxon>Aveninae</taxon>
        <taxon>Avena</taxon>
    </lineage>
</organism>
<dbReference type="Proteomes" id="UP001732700">
    <property type="component" value="Chromosome 4D"/>
</dbReference>
<accession>A0ACD5X1T1</accession>
<evidence type="ECO:0000313" key="1">
    <source>
        <dbReference type="EnsemblPlants" id="AVESA.00010b.r2.4DG0721060.1.CDS.1"/>
    </source>
</evidence>
<dbReference type="EnsemblPlants" id="AVESA.00010b.r2.4DG0721060.1">
    <property type="protein sequence ID" value="AVESA.00010b.r2.4DG0721060.1.CDS.1"/>
    <property type="gene ID" value="AVESA.00010b.r2.4DG0721060"/>
</dbReference>
<keyword evidence="2" id="KW-1185">Reference proteome</keyword>
<reference evidence="1" key="2">
    <citation type="submission" date="2025-09" db="UniProtKB">
        <authorList>
            <consortium name="EnsemblPlants"/>
        </authorList>
    </citation>
    <scope>IDENTIFICATION</scope>
</reference>
<evidence type="ECO:0000313" key="2">
    <source>
        <dbReference type="Proteomes" id="UP001732700"/>
    </source>
</evidence>
<protein>
    <submittedName>
        <fullName evidence="1">Uncharacterized protein</fullName>
    </submittedName>
</protein>
<reference evidence="1" key="1">
    <citation type="submission" date="2021-05" db="EMBL/GenBank/DDBJ databases">
        <authorList>
            <person name="Scholz U."/>
            <person name="Mascher M."/>
            <person name="Fiebig A."/>
        </authorList>
    </citation>
    <scope>NUCLEOTIDE SEQUENCE [LARGE SCALE GENOMIC DNA]</scope>
</reference>
<proteinExistence type="predicted"/>
<sequence>MSEIERDKLSLQEVKGFAKDHLPLKESMKFYFLIPGEELVDGLVCMVDDSWCVRMADYISIGGVVDMHIEYHGEEDTAESSSGSDFQNEIFELSEDDPPDVVIKDAKPAESDTDVLVPDDDGVITQIIKSPVKKKKASIARERERAVNVYSDEADLVDDEGFQFQEMPTQEDVAAGSSGSDSETDVEYVAHSEDSGEDSEVVELRRHARKFKKRMK</sequence>
<name>A0ACD5X1T1_AVESA</name>